<organism evidence="4 5">
    <name type="scientific">Kitasatospora cinereorecta</name>
    <dbReference type="NCBI Taxonomy" id="285560"/>
    <lineage>
        <taxon>Bacteria</taxon>
        <taxon>Bacillati</taxon>
        <taxon>Actinomycetota</taxon>
        <taxon>Actinomycetes</taxon>
        <taxon>Kitasatosporales</taxon>
        <taxon>Streptomycetaceae</taxon>
        <taxon>Kitasatospora</taxon>
    </lineage>
</organism>
<reference evidence="5" key="1">
    <citation type="journal article" date="2019" name="Int. J. Syst. Evol. Microbiol.">
        <title>The Global Catalogue of Microorganisms (GCM) 10K type strain sequencing project: providing services to taxonomists for standard genome sequencing and annotation.</title>
        <authorList>
            <consortium name="The Broad Institute Genomics Platform"/>
            <consortium name="The Broad Institute Genome Sequencing Center for Infectious Disease"/>
            <person name="Wu L."/>
            <person name="Ma J."/>
        </authorList>
    </citation>
    <scope>NUCLEOTIDE SEQUENCE [LARGE SCALE GENOMIC DNA]</scope>
    <source>
        <strain evidence="5">CGMCC 4.1622</strain>
    </source>
</reference>
<keyword evidence="5" id="KW-1185">Reference proteome</keyword>
<dbReference type="Pfam" id="PF25087">
    <property type="entry name" value="GMPPB_C"/>
    <property type="match status" value="1"/>
</dbReference>
<sequence>MDRLSAIALVGGRGVRARPLTLNSSDYLRSKAAMSLAGRSLIEWAVETLQCQGVDRFFVVANGGENHAQTKAILEHGEQLGVSVRYSRTRFDHSNTGSGEATLRCLEYWDLGGLALVFPSDSVFDFDLAAMVRAHRASGAVVTVATVVRTAAEAAGKYGVLERGRDGLVRRFLEKPDRRTVEAVAGDAVETNAGMYLVDCDRLRLAGRESGLAALARRSLDWGGDLLPYLVGHGHRVASYPIAKFGDLGSPRDYLTTLREVLRDEYPLLSGRIDPPVSPTARARIHESSLLLKDQATGRTLADRIADGTVRIGPDVRIGRDVEIGPGVTLAASDIGDGVDIGEGAELCGVACGDGSIIGPGARVSDAFLGAMVELRSSPGRPVVLEEFCALGDGVRVHAGTRLRGVSVFPRLDIRSGVRIPPGTSLSGLQDLLRWTAEARR</sequence>
<dbReference type="InterPro" id="IPR005835">
    <property type="entry name" value="NTP_transferase_dom"/>
</dbReference>
<proteinExistence type="inferred from homology"/>
<dbReference type="Pfam" id="PF00483">
    <property type="entry name" value="NTP_transferase"/>
    <property type="match status" value="1"/>
</dbReference>
<accession>A0ABW0VHZ8</accession>
<feature type="domain" description="Nucleotidyl transferase" evidence="2">
    <location>
        <begin position="6"/>
        <end position="261"/>
    </location>
</feature>
<feature type="domain" description="Mannose-1-phosphate guanyltransferase C-terminal" evidence="3">
    <location>
        <begin position="309"/>
        <end position="416"/>
    </location>
</feature>
<evidence type="ECO:0000259" key="3">
    <source>
        <dbReference type="Pfam" id="PF25087"/>
    </source>
</evidence>
<dbReference type="RefSeq" id="WP_346147748.1">
    <property type="nucleotide sequence ID" value="NZ_BAAAUA010000039.1"/>
</dbReference>
<name>A0ABW0VHZ8_9ACTN</name>
<dbReference type="Gene3D" id="3.90.550.10">
    <property type="entry name" value="Spore Coat Polysaccharide Biosynthesis Protein SpsA, Chain A"/>
    <property type="match status" value="1"/>
</dbReference>
<protein>
    <submittedName>
        <fullName evidence="4">NDP-sugar synthase</fullName>
    </submittedName>
</protein>
<comment type="similarity">
    <text evidence="1">Belongs to the transferase hexapeptide repeat family.</text>
</comment>
<gene>
    <name evidence="4" type="ORF">ACFPZF_21130</name>
</gene>
<evidence type="ECO:0000313" key="4">
    <source>
        <dbReference type="EMBL" id="MFC5643855.1"/>
    </source>
</evidence>
<dbReference type="EMBL" id="JBHSOC010000037">
    <property type="protein sequence ID" value="MFC5643855.1"/>
    <property type="molecule type" value="Genomic_DNA"/>
</dbReference>
<dbReference type="PANTHER" id="PTHR22572">
    <property type="entry name" value="SUGAR-1-PHOSPHATE GUANYL TRANSFERASE"/>
    <property type="match status" value="1"/>
</dbReference>
<dbReference type="InterPro" id="IPR029044">
    <property type="entry name" value="Nucleotide-diphossugar_trans"/>
</dbReference>
<evidence type="ECO:0000259" key="2">
    <source>
        <dbReference type="Pfam" id="PF00483"/>
    </source>
</evidence>
<dbReference type="InterPro" id="IPR050486">
    <property type="entry name" value="Mannose-1P_guanyltransferase"/>
</dbReference>
<dbReference type="SUPFAM" id="SSF53448">
    <property type="entry name" value="Nucleotide-diphospho-sugar transferases"/>
    <property type="match status" value="1"/>
</dbReference>
<evidence type="ECO:0000313" key="5">
    <source>
        <dbReference type="Proteomes" id="UP001596066"/>
    </source>
</evidence>
<dbReference type="Proteomes" id="UP001596066">
    <property type="component" value="Unassembled WGS sequence"/>
</dbReference>
<dbReference type="InterPro" id="IPR056729">
    <property type="entry name" value="GMPPB_C"/>
</dbReference>
<dbReference type="Gene3D" id="2.160.10.10">
    <property type="entry name" value="Hexapeptide repeat proteins"/>
    <property type="match status" value="1"/>
</dbReference>
<comment type="caution">
    <text evidence="4">The sequence shown here is derived from an EMBL/GenBank/DDBJ whole genome shotgun (WGS) entry which is preliminary data.</text>
</comment>
<evidence type="ECO:0000256" key="1">
    <source>
        <dbReference type="ARBA" id="ARBA00007274"/>
    </source>
</evidence>